<evidence type="ECO:0000313" key="2">
    <source>
        <dbReference type="Proteomes" id="UP000269221"/>
    </source>
</evidence>
<proteinExistence type="predicted"/>
<dbReference type="EMBL" id="QRBI01000123">
    <property type="protein sequence ID" value="RMC04810.1"/>
    <property type="molecule type" value="Genomic_DNA"/>
</dbReference>
<gene>
    <name evidence="1" type="ORF">DUI87_17982</name>
</gene>
<name>A0A3M0K0R3_HIRRU</name>
<sequence>MWFTGFSLQEDLRQQLQQIEMAEQQSMIQPEPVDLSLSDNSTLKRRQAYKITLVQRLVTISLWSFELCDRISLQRMKEKQPVAPGVMADVPQNNIENRETQSQVAQRNCGCPVPESVRDKVEQDFEQPDPVEGVLAEGRALELDDL</sequence>
<protein>
    <submittedName>
        <fullName evidence="1">Uncharacterized protein</fullName>
    </submittedName>
</protein>
<organism evidence="1 2">
    <name type="scientific">Hirundo rustica rustica</name>
    <dbReference type="NCBI Taxonomy" id="333673"/>
    <lineage>
        <taxon>Eukaryota</taxon>
        <taxon>Metazoa</taxon>
        <taxon>Chordata</taxon>
        <taxon>Craniata</taxon>
        <taxon>Vertebrata</taxon>
        <taxon>Euteleostomi</taxon>
        <taxon>Archelosauria</taxon>
        <taxon>Archosauria</taxon>
        <taxon>Dinosauria</taxon>
        <taxon>Saurischia</taxon>
        <taxon>Theropoda</taxon>
        <taxon>Coelurosauria</taxon>
        <taxon>Aves</taxon>
        <taxon>Neognathae</taxon>
        <taxon>Neoaves</taxon>
        <taxon>Telluraves</taxon>
        <taxon>Australaves</taxon>
        <taxon>Passeriformes</taxon>
        <taxon>Sylvioidea</taxon>
        <taxon>Hirundinidae</taxon>
        <taxon>Hirundo</taxon>
    </lineage>
</organism>
<dbReference type="OrthoDB" id="9222871at2759"/>
<evidence type="ECO:0000313" key="1">
    <source>
        <dbReference type="EMBL" id="RMC04810.1"/>
    </source>
</evidence>
<accession>A0A3M0K0R3</accession>
<reference evidence="1 2" key="1">
    <citation type="submission" date="2018-07" db="EMBL/GenBank/DDBJ databases">
        <title>A high quality draft genome assembly of the barn swallow (H. rustica rustica).</title>
        <authorList>
            <person name="Formenti G."/>
            <person name="Chiara M."/>
            <person name="Poveda L."/>
            <person name="Francoijs K.-J."/>
            <person name="Bonisoli-Alquati A."/>
            <person name="Canova L."/>
            <person name="Gianfranceschi L."/>
            <person name="Horner D.S."/>
            <person name="Saino N."/>
        </authorList>
    </citation>
    <scope>NUCLEOTIDE SEQUENCE [LARGE SCALE GENOMIC DNA]</scope>
    <source>
        <strain evidence="1">Chelidonia</strain>
        <tissue evidence="1">Blood</tissue>
    </source>
</reference>
<dbReference type="Proteomes" id="UP000269221">
    <property type="component" value="Unassembled WGS sequence"/>
</dbReference>
<dbReference type="AlphaFoldDB" id="A0A3M0K0R3"/>
<keyword evidence="2" id="KW-1185">Reference proteome</keyword>
<comment type="caution">
    <text evidence="1">The sequence shown here is derived from an EMBL/GenBank/DDBJ whole genome shotgun (WGS) entry which is preliminary data.</text>
</comment>